<name>A0A0E9PEA5_ANGAN</name>
<sequence>MRVSHESATNQLGFKC</sequence>
<reference evidence="1" key="1">
    <citation type="submission" date="2014-11" db="EMBL/GenBank/DDBJ databases">
        <authorList>
            <person name="Amaro Gonzalez C."/>
        </authorList>
    </citation>
    <scope>NUCLEOTIDE SEQUENCE</scope>
</reference>
<dbReference type="EMBL" id="GBXM01091091">
    <property type="protein sequence ID" value="JAH17486.1"/>
    <property type="molecule type" value="Transcribed_RNA"/>
</dbReference>
<dbReference type="EMBL" id="GBXM01105965">
    <property type="protein sequence ID" value="JAH02612.1"/>
    <property type="molecule type" value="Transcribed_RNA"/>
</dbReference>
<dbReference type="AlphaFoldDB" id="A0A0E9PEA5"/>
<proteinExistence type="predicted"/>
<accession>A0A0E9PEA5</accession>
<organism evidence="1">
    <name type="scientific">Anguilla anguilla</name>
    <name type="common">European freshwater eel</name>
    <name type="synonym">Muraena anguilla</name>
    <dbReference type="NCBI Taxonomy" id="7936"/>
    <lineage>
        <taxon>Eukaryota</taxon>
        <taxon>Metazoa</taxon>
        <taxon>Chordata</taxon>
        <taxon>Craniata</taxon>
        <taxon>Vertebrata</taxon>
        <taxon>Euteleostomi</taxon>
        <taxon>Actinopterygii</taxon>
        <taxon>Neopterygii</taxon>
        <taxon>Teleostei</taxon>
        <taxon>Anguilliformes</taxon>
        <taxon>Anguillidae</taxon>
        <taxon>Anguilla</taxon>
    </lineage>
</organism>
<evidence type="ECO:0000313" key="1">
    <source>
        <dbReference type="EMBL" id="JAH02612.1"/>
    </source>
</evidence>
<protein>
    <submittedName>
        <fullName evidence="1">Uncharacterized protein</fullName>
    </submittedName>
</protein>
<reference evidence="1" key="2">
    <citation type="journal article" date="2015" name="Fish Shellfish Immunol.">
        <title>Early steps in the European eel (Anguilla anguilla)-Vibrio vulnificus interaction in the gills: Role of the RtxA13 toxin.</title>
        <authorList>
            <person name="Callol A."/>
            <person name="Pajuelo D."/>
            <person name="Ebbesson L."/>
            <person name="Teles M."/>
            <person name="MacKenzie S."/>
            <person name="Amaro C."/>
        </authorList>
    </citation>
    <scope>NUCLEOTIDE SEQUENCE</scope>
</reference>